<dbReference type="InParanoid" id="A0A5K4FGT2"/>
<dbReference type="AlphaFoldDB" id="A0A5K4FGT2"/>
<reference evidence="1" key="1">
    <citation type="journal article" date="2012" name="PLoS Negl. Trop. Dis.">
        <title>A systematically improved high quality genome and transcriptome of the human blood fluke Schistosoma mansoni.</title>
        <authorList>
            <person name="Protasio A.V."/>
            <person name="Tsai I.J."/>
            <person name="Babbage A."/>
            <person name="Nichol S."/>
            <person name="Hunt M."/>
            <person name="Aslett M.A."/>
            <person name="De Silva N."/>
            <person name="Velarde G.S."/>
            <person name="Anderson T.J."/>
            <person name="Clark R.C."/>
            <person name="Davidson C."/>
            <person name="Dillon G.P."/>
            <person name="Holroyd N.E."/>
            <person name="LoVerde P.T."/>
            <person name="Lloyd C."/>
            <person name="McQuillan J."/>
            <person name="Oliveira G."/>
            <person name="Otto T.D."/>
            <person name="Parker-Manuel S.J."/>
            <person name="Quail M.A."/>
            <person name="Wilson R.A."/>
            <person name="Zerlotini A."/>
            <person name="Dunne D.W."/>
            <person name="Berriman M."/>
        </authorList>
    </citation>
    <scope>NUCLEOTIDE SEQUENCE [LARGE SCALE GENOMIC DNA]</scope>
    <source>
        <strain evidence="1">Puerto Rican</strain>
    </source>
</reference>
<evidence type="ECO:0000313" key="2">
    <source>
        <dbReference type="WBParaSite" id="Smp_347100.1"/>
    </source>
</evidence>
<evidence type="ECO:0000313" key="1">
    <source>
        <dbReference type="Proteomes" id="UP000008854"/>
    </source>
</evidence>
<dbReference type="WBParaSite" id="Smp_347100.1">
    <property type="protein sequence ID" value="Smp_347100.1"/>
    <property type="gene ID" value="Smp_347100"/>
</dbReference>
<dbReference type="Proteomes" id="UP000008854">
    <property type="component" value="Unassembled WGS sequence"/>
</dbReference>
<organism evidence="1 2">
    <name type="scientific">Schistosoma mansoni</name>
    <name type="common">Blood fluke</name>
    <dbReference type="NCBI Taxonomy" id="6183"/>
    <lineage>
        <taxon>Eukaryota</taxon>
        <taxon>Metazoa</taxon>
        <taxon>Spiralia</taxon>
        <taxon>Lophotrochozoa</taxon>
        <taxon>Platyhelminthes</taxon>
        <taxon>Trematoda</taxon>
        <taxon>Digenea</taxon>
        <taxon>Strigeidida</taxon>
        <taxon>Schistosomatoidea</taxon>
        <taxon>Schistosomatidae</taxon>
        <taxon>Schistosoma</taxon>
    </lineage>
</organism>
<keyword evidence="1" id="KW-1185">Reference proteome</keyword>
<dbReference type="ExpressionAtlas" id="A0A5K4FGT2">
    <property type="expression patterns" value="baseline"/>
</dbReference>
<proteinExistence type="predicted"/>
<protein>
    <submittedName>
        <fullName evidence="2">Nuclear pore complex protein Nup85</fullName>
    </submittedName>
</protein>
<sequence>MENINEQITILLCKFVHFLQATTQYVVKRWTSEFIKNALKFTAEIENIVGRLADDENLAVQHFIQHMSTIFPHFTSSVTSFQLVNAVDWAIESLCSNPYLSQTNRDCIFEYCLDTNRKLPQFNKYYPELHFIPNDVLQIIESRLFGSHISSIKTLTEAEKYLDSCFALDDGYTIHLLIRVLEQSEQCDKSDALRTAIIHWLLVAIQKDHEAYISLASYNPDRLRDLAIQIPDFGKVILKLFDETEHIQFKETGSEQINQCTPIMDLLINLFKRIYFVDHLNPLLLSQINRLSKMKNSAAKFWNSVACTVNVLK</sequence>
<name>A0A5K4FGT2_SCHMA</name>
<accession>A0A5K4FGT2</accession>
<reference evidence="2" key="2">
    <citation type="submission" date="2019-11" db="UniProtKB">
        <authorList>
            <consortium name="WormBaseParasite"/>
        </authorList>
    </citation>
    <scope>IDENTIFICATION</scope>
    <source>
        <strain evidence="2">Puerto Rican</strain>
    </source>
</reference>